<gene>
    <name evidence="1" type="ORF">AMELA_G00033010</name>
</gene>
<dbReference type="Proteomes" id="UP000593565">
    <property type="component" value="Unassembled WGS sequence"/>
</dbReference>
<name>A0A7J6BAL7_AMEME</name>
<dbReference type="EMBL" id="JAAGNN010000003">
    <property type="protein sequence ID" value="KAF4091071.1"/>
    <property type="molecule type" value="Genomic_DNA"/>
</dbReference>
<evidence type="ECO:0000313" key="2">
    <source>
        <dbReference type="Proteomes" id="UP000593565"/>
    </source>
</evidence>
<proteinExistence type="predicted"/>
<accession>A0A7J6BAL7</accession>
<sequence length="101" mass="11326">MRFLKNKGKAPSIPNSRRITTSVALAEGYTFLTSSVCSGSRQGKNVCLRETRNLPRVDILQKKINHPDIDFAVLQTRIRESYTPIATPTAPSRILITKKEL</sequence>
<protein>
    <submittedName>
        <fullName evidence="1">Uncharacterized protein</fullName>
    </submittedName>
</protein>
<organism evidence="1 2">
    <name type="scientific">Ameiurus melas</name>
    <name type="common">Black bullhead</name>
    <name type="synonym">Silurus melas</name>
    <dbReference type="NCBI Taxonomy" id="219545"/>
    <lineage>
        <taxon>Eukaryota</taxon>
        <taxon>Metazoa</taxon>
        <taxon>Chordata</taxon>
        <taxon>Craniata</taxon>
        <taxon>Vertebrata</taxon>
        <taxon>Euteleostomi</taxon>
        <taxon>Actinopterygii</taxon>
        <taxon>Neopterygii</taxon>
        <taxon>Teleostei</taxon>
        <taxon>Ostariophysi</taxon>
        <taxon>Siluriformes</taxon>
        <taxon>Ictaluridae</taxon>
        <taxon>Ameiurus</taxon>
    </lineage>
</organism>
<evidence type="ECO:0000313" key="1">
    <source>
        <dbReference type="EMBL" id="KAF4091071.1"/>
    </source>
</evidence>
<keyword evidence="2" id="KW-1185">Reference proteome</keyword>
<comment type="caution">
    <text evidence="1">The sequence shown here is derived from an EMBL/GenBank/DDBJ whole genome shotgun (WGS) entry which is preliminary data.</text>
</comment>
<reference evidence="1 2" key="1">
    <citation type="submission" date="2020-02" db="EMBL/GenBank/DDBJ databases">
        <title>A chromosome-scale genome assembly of the black bullhead catfish (Ameiurus melas).</title>
        <authorList>
            <person name="Wen M."/>
            <person name="Zham M."/>
            <person name="Cabau C."/>
            <person name="Klopp C."/>
            <person name="Donnadieu C."/>
            <person name="Roques C."/>
            <person name="Bouchez O."/>
            <person name="Lampietro C."/>
            <person name="Jouanno E."/>
            <person name="Herpin A."/>
            <person name="Louis A."/>
            <person name="Berthelot C."/>
            <person name="Parey E."/>
            <person name="Roest-Crollius H."/>
            <person name="Braasch I."/>
            <person name="Postlethwait J."/>
            <person name="Robinson-Rechavi M."/>
            <person name="Echchiki A."/>
            <person name="Begum T."/>
            <person name="Montfort J."/>
            <person name="Schartl M."/>
            <person name="Bobe J."/>
            <person name="Guiguen Y."/>
        </authorList>
    </citation>
    <scope>NUCLEOTIDE SEQUENCE [LARGE SCALE GENOMIC DNA]</scope>
    <source>
        <strain evidence="1">M_S1</strain>
        <tissue evidence="1">Blood</tissue>
    </source>
</reference>
<dbReference type="AlphaFoldDB" id="A0A7J6BAL7"/>